<evidence type="ECO:0000313" key="6">
    <source>
        <dbReference type="Proteomes" id="UP001500325"/>
    </source>
</evidence>
<proteinExistence type="predicted"/>
<dbReference type="Gene3D" id="3.40.50.2000">
    <property type="entry name" value="Glycogen Phosphorylase B"/>
    <property type="match status" value="2"/>
</dbReference>
<evidence type="ECO:0000259" key="3">
    <source>
        <dbReference type="Pfam" id="PF00534"/>
    </source>
</evidence>
<keyword evidence="1" id="KW-0328">Glycosyltransferase</keyword>
<dbReference type="Pfam" id="PF13439">
    <property type="entry name" value="Glyco_transf_4"/>
    <property type="match status" value="1"/>
</dbReference>
<feature type="domain" description="Glycosyl transferase family 1" evidence="3">
    <location>
        <begin position="219"/>
        <end position="373"/>
    </location>
</feature>
<dbReference type="EMBL" id="BAABIC010000001">
    <property type="protein sequence ID" value="GAA4673473.1"/>
    <property type="molecule type" value="Genomic_DNA"/>
</dbReference>
<comment type="caution">
    <text evidence="5">The sequence shown here is derived from an EMBL/GenBank/DDBJ whole genome shotgun (WGS) entry which is preliminary data.</text>
</comment>
<dbReference type="SUPFAM" id="SSF53756">
    <property type="entry name" value="UDP-Glycosyltransferase/glycogen phosphorylase"/>
    <property type="match status" value="1"/>
</dbReference>
<keyword evidence="2" id="KW-0808">Transferase</keyword>
<sequence>MSGTALRVVVVHNRYRSSMPSGEDRVVDREIALLARAGHTVDLFERRSDDIAAMPLPRKALVPLQVPWNGGAQAELAHLLRDRRPDVVHIHNTFPLLSPSVLAACVEAGVPAVATLHNYSLVCPVGTMVRDGAHCAECVEVASTRAVRHKCYRGSRLATVPAVISMATKRKWWLSGAVTLLCVSESQRAKLVASGVPGEKLGVKPHFVPDPGTRRSGSGEYVLYLGRMTEEKGLRLLMAAWDVFRAQGGPDIPLVMVGDGSMRQEVGDWASARPGVSYLGLRSETECQDLLARSIALVAPSTMEETFGLVVAEAMAAGVPVVAAGHGGFADIVQDGVTGFLHEPNNVQALVTALHRVSHDPSRNDAMGKASRQAYEERFSPEIGLAALVRCYRTVMKQPDSSGPS</sequence>
<dbReference type="CDD" id="cd03801">
    <property type="entry name" value="GT4_PimA-like"/>
    <property type="match status" value="1"/>
</dbReference>
<evidence type="ECO:0000313" key="5">
    <source>
        <dbReference type="EMBL" id="GAA4673473.1"/>
    </source>
</evidence>
<feature type="domain" description="Glycosyltransferase subfamily 4-like N-terminal" evidence="4">
    <location>
        <begin position="24"/>
        <end position="208"/>
    </location>
</feature>
<organism evidence="5 6">
    <name type="scientific">Pseudonocardia yuanmonensis</name>
    <dbReference type="NCBI Taxonomy" id="1095914"/>
    <lineage>
        <taxon>Bacteria</taxon>
        <taxon>Bacillati</taxon>
        <taxon>Actinomycetota</taxon>
        <taxon>Actinomycetes</taxon>
        <taxon>Pseudonocardiales</taxon>
        <taxon>Pseudonocardiaceae</taxon>
        <taxon>Pseudonocardia</taxon>
    </lineage>
</organism>
<dbReference type="RefSeq" id="WP_345377619.1">
    <property type="nucleotide sequence ID" value="NZ_BAABIC010000001.1"/>
</dbReference>
<evidence type="ECO:0000256" key="1">
    <source>
        <dbReference type="ARBA" id="ARBA00022676"/>
    </source>
</evidence>
<dbReference type="InterPro" id="IPR050194">
    <property type="entry name" value="Glycosyltransferase_grp1"/>
</dbReference>
<dbReference type="InterPro" id="IPR028098">
    <property type="entry name" value="Glyco_trans_4-like_N"/>
</dbReference>
<evidence type="ECO:0000259" key="4">
    <source>
        <dbReference type="Pfam" id="PF13439"/>
    </source>
</evidence>
<keyword evidence="6" id="KW-1185">Reference proteome</keyword>
<dbReference type="PANTHER" id="PTHR45947">
    <property type="entry name" value="SULFOQUINOVOSYL TRANSFERASE SQD2"/>
    <property type="match status" value="1"/>
</dbReference>
<dbReference type="Proteomes" id="UP001500325">
    <property type="component" value="Unassembled WGS sequence"/>
</dbReference>
<dbReference type="Pfam" id="PF00534">
    <property type="entry name" value="Glycos_transf_1"/>
    <property type="match status" value="1"/>
</dbReference>
<gene>
    <name evidence="5" type="ORF">GCM10023215_01170</name>
</gene>
<protein>
    <submittedName>
        <fullName evidence="5">Glycosyltransferase</fullName>
    </submittedName>
</protein>
<evidence type="ECO:0000256" key="2">
    <source>
        <dbReference type="ARBA" id="ARBA00022679"/>
    </source>
</evidence>
<dbReference type="InterPro" id="IPR001296">
    <property type="entry name" value="Glyco_trans_1"/>
</dbReference>
<dbReference type="PANTHER" id="PTHR45947:SF13">
    <property type="entry name" value="TRANSFERASE"/>
    <property type="match status" value="1"/>
</dbReference>
<accession>A0ABP8VX88</accession>
<name>A0ABP8VX88_9PSEU</name>
<reference evidence="6" key="1">
    <citation type="journal article" date="2019" name="Int. J. Syst. Evol. Microbiol.">
        <title>The Global Catalogue of Microorganisms (GCM) 10K type strain sequencing project: providing services to taxonomists for standard genome sequencing and annotation.</title>
        <authorList>
            <consortium name="The Broad Institute Genomics Platform"/>
            <consortium name="The Broad Institute Genome Sequencing Center for Infectious Disease"/>
            <person name="Wu L."/>
            <person name="Ma J."/>
        </authorList>
    </citation>
    <scope>NUCLEOTIDE SEQUENCE [LARGE SCALE GENOMIC DNA]</scope>
    <source>
        <strain evidence="6">JCM 18055</strain>
    </source>
</reference>